<evidence type="ECO:0008006" key="4">
    <source>
        <dbReference type="Google" id="ProtNLM"/>
    </source>
</evidence>
<name>A0A6L7ESJ2_9ACTN</name>
<feature type="transmembrane region" description="Helical" evidence="1">
    <location>
        <begin position="18"/>
        <end position="38"/>
    </location>
</feature>
<keyword evidence="3" id="KW-1185">Reference proteome</keyword>
<evidence type="ECO:0000313" key="3">
    <source>
        <dbReference type="Proteomes" id="UP000473325"/>
    </source>
</evidence>
<keyword evidence="1" id="KW-1133">Transmembrane helix</keyword>
<organism evidence="2 3">
    <name type="scientific">Nocardioides flavescens</name>
    <dbReference type="NCBI Taxonomy" id="2691959"/>
    <lineage>
        <taxon>Bacteria</taxon>
        <taxon>Bacillati</taxon>
        <taxon>Actinomycetota</taxon>
        <taxon>Actinomycetes</taxon>
        <taxon>Propionibacteriales</taxon>
        <taxon>Nocardioidaceae</taxon>
        <taxon>Nocardioides</taxon>
    </lineage>
</organism>
<comment type="caution">
    <text evidence="2">The sequence shown here is derived from an EMBL/GenBank/DDBJ whole genome shotgun (WGS) entry which is preliminary data.</text>
</comment>
<dbReference type="EMBL" id="WUEK01000007">
    <property type="protein sequence ID" value="MXG90407.1"/>
    <property type="molecule type" value="Genomic_DNA"/>
</dbReference>
<evidence type="ECO:0000313" key="2">
    <source>
        <dbReference type="EMBL" id="MXG90407.1"/>
    </source>
</evidence>
<evidence type="ECO:0000256" key="1">
    <source>
        <dbReference type="SAM" id="Phobius"/>
    </source>
</evidence>
<keyword evidence="1" id="KW-0472">Membrane</keyword>
<dbReference type="RefSeq" id="WP_160878345.1">
    <property type="nucleotide sequence ID" value="NZ_WUEK01000007.1"/>
</dbReference>
<keyword evidence="1" id="KW-0812">Transmembrane</keyword>
<sequence>MTTTGSALDVRLSTRSQLLLLGLVVTIGLVSNLGLLFGGQIRPLGAAFLSLAAAALAFAFVEIGREHRREPVLIIGSQGVTVRGQRTVAWDEVAEVRVTGAKPRWALAGGRRSPMVAFVARGGQRLPSISQAQRPRLPWARPLLRRYYDADLVIPIRFVEPTLDEVLTAVRRFSDVPVTDVR</sequence>
<dbReference type="Proteomes" id="UP000473325">
    <property type="component" value="Unassembled WGS sequence"/>
</dbReference>
<reference evidence="2 3" key="1">
    <citation type="submission" date="2019-12" db="EMBL/GenBank/DDBJ databases">
        <authorList>
            <person name="Kun Z."/>
        </authorList>
    </citation>
    <scope>NUCLEOTIDE SEQUENCE [LARGE SCALE GENOMIC DNA]</scope>
    <source>
        <strain evidence="2 3">YIM 123512</strain>
    </source>
</reference>
<accession>A0A6L7ESJ2</accession>
<feature type="transmembrane region" description="Helical" evidence="1">
    <location>
        <begin position="44"/>
        <end position="61"/>
    </location>
</feature>
<dbReference type="AlphaFoldDB" id="A0A6L7ESJ2"/>
<protein>
    <recommendedName>
        <fullName evidence="4">PH domain-containing protein</fullName>
    </recommendedName>
</protein>
<proteinExistence type="predicted"/>
<gene>
    <name evidence="2" type="ORF">GRQ65_12700</name>
</gene>